<sequence length="234" mass="26330">MADSPRIPHVLPAPLWTANSVSVNSHLNVPFVPPGIFESTHNDKNYLQLPVAIPSTFKPNHHKKNCDPVDFSSPFHPTYDGSKDEESAGIWGVEDEVDGEEAADIDESNMSRSREQEDSGEEGEDDDDDEDEDSDDEAFLMEERQAPVFTEMDTPEGFVKLALSACNEIGLPMTETMVANMSNDDVSVFYERIAQTKVFRAAQEQNFTLRRKALKESPSKLPWSKKIRDRMMDC</sequence>
<feature type="compositionally biased region" description="Acidic residues" evidence="1">
    <location>
        <begin position="118"/>
        <end position="135"/>
    </location>
</feature>
<feature type="region of interest" description="Disordered" evidence="1">
    <location>
        <begin position="94"/>
        <end position="135"/>
    </location>
</feature>
<name>A0A3N4H826_ASCIM</name>
<organism evidence="2 3">
    <name type="scientific">Ascobolus immersus RN42</name>
    <dbReference type="NCBI Taxonomy" id="1160509"/>
    <lineage>
        <taxon>Eukaryota</taxon>
        <taxon>Fungi</taxon>
        <taxon>Dikarya</taxon>
        <taxon>Ascomycota</taxon>
        <taxon>Pezizomycotina</taxon>
        <taxon>Pezizomycetes</taxon>
        <taxon>Pezizales</taxon>
        <taxon>Ascobolaceae</taxon>
        <taxon>Ascobolus</taxon>
    </lineage>
</organism>
<dbReference type="EMBL" id="ML120000">
    <property type="protein sequence ID" value="RPA70963.1"/>
    <property type="molecule type" value="Genomic_DNA"/>
</dbReference>
<evidence type="ECO:0000313" key="3">
    <source>
        <dbReference type="Proteomes" id="UP000275078"/>
    </source>
</evidence>
<evidence type="ECO:0000256" key="1">
    <source>
        <dbReference type="SAM" id="MobiDB-lite"/>
    </source>
</evidence>
<dbReference type="Proteomes" id="UP000275078">
    <property type="component" value="Unassembled WGS sequence"/>
</dbReference>
<protein>
    <submittedName>
        <fullName evidence="2">Uncharacterized protein</fullName>
    </submittedName>
</protein>
<feature type="compositionally biased region" description="Acidic residues" evidence="1">
    <location>
        <begin position="94"/>
        <end position="107"/>
    </location>
</feature>
<evidence type="ECO:0000313" key="2">
    <source>
        <dbReference type="EMBL" id="RPA70963.1"/>
    </source>
</evidence>
<proteinExistence type="predicted"/>
<dbReference type="AlphaFoldDB" id="A0A3N4H826"/>
<gene>
    <name evidence="2" type="ORF">BJ508DRAFT_336560</name>
</gene>
<keyword evidence="3" id="KW-1185">Reference proteome</keyword>
<accession>A0A3N4H826</accession>
<reference evidence="2 3" key="1">
    <citation type="journal article" date="2018" name="Nat. Ecol. Evol.">
        <title>Pezizomycetes genomes reveal the molecular basis of ectomycorrhizal truffle lifestyle.</title>
        <authorList>
            <person name="Murat C."/>
            <person name="Payen T."/>
            <person name="Noel B."/>
            <person name="Kuo A."/>
            <person name="Morin E."/>
            <person name="Chen J."/>
            <person name="Kohler A."/>
            <person name="Krizsan K."/>
            <person name="Balestrini R."/>
            <person name="Da Silva C."/>
            <person name="Montanini B."/>
            <person name="Hainaut M."/>
            <person name="Levati E."/>
            <person name="Barry K.W."/>
            <person name="Belfiori B."/>
            <person name="Cichocki N."/>
            <person name="Clum A."/>
            <person name="Dockter R.B."/>
            <person name="Fauchery L."/>
            <person name="Guy J."/>
            <person name="Iotti M."/>
            <person name="Le Tacon F."/>
            <person name="Lindquist E.A."/>
            <person name="Lipzen A."/>
            <person name="Malagnac F."/>
            <person name="Mello A."/>
            <person name="Molinier V."/>
            <person name="Miyauchi S."/>
            <person name="Poulain J."/>
            <person name="Riccioni C."/>
            <person name="Rubini A."/>
            <person name="Sitrit Y."/>
            <person name="Splivallo R."/>
            <person name="Traeger S."/>
            <person name="Wang M."/>
            <person name="Zifcakova L."/>
            <person name="Wipf D."/>
            <person name="Zambonelli A."/>
            <person name="Paolocci F."/>
            <person name="Nowrousian M."/>
            <person name="Ottonello S."/>
            <person name="Baldrian P."/>
            <person name="Spatafora J.W."/>
            <person name="Henrissat B."/>
            <person name="Nagy L.G."/>
            <person name="Aury J.M."/>
            <person name="Wincker P."/>
            <person name="Grigoriev I.V."/>
            <person name="Bonfante P."/>
            <person name="Martin F.M."/>
        </authorList>
    </citation>
    <scope>NUCLEOTIDE SEQUENCE [LARGE SCALE GENOMIC DNA]</scope>
    <source>
        <strain evidence="2 3">RN42</strain>
    </source>
</reference>